<dbReference type="InterPro" id="IPR000182">
    <property type="entry name" value="GNAT_dom"/>
</dbReference>
<feature type="domain" description="N-acetyltransferase" evidence="1">
    <location>
        <begin position="6"/>
        <end position="173"/>
    </location>
</feature>
<dbReference type="Gene3D" id="3.40.630.30">
    <property type="match status" value="1"/>
</dbReference>
<gene>
    <name evidence="2" type="ORF">RM519_11875</name>
</gene>
<proteinExistence type="predicted"/>
<sequence>MDNKETFIRNATSSEHEIIGDLLVRAYSNLNGFPRKNEIPEYYNYLQNIGSITVNDSVELIIACNEHNKIMGAVVFFKSMELYGTDGIAPQQKNASGFRLLAVDEKFTGQGVGKKLCLECIERTRKLNHESLNIHSTKFMPIARKMYAKMGFERSEDLDFSKGDVYVYGYRLYL</sequence>
<protein>
    <submittedName>
        <fullName evidence="2">GNAT family N-acetyltransferase</fullName>
    </submittedName>
</protein>
<reference evidence="2 3" key="1">
    <citation type="submission" date="2023-09" db="EMBL/GenBank/DDBJ databases">
        <authorList>
            <person name="Rey-Velasco X."/>
        </authorList>
    </citation>
    <scope>NUCLEOTIDE SEQUENCE [LARGE SCALE GENOMIC DNA]</scope>
    <source>
        <strain evidence="2 3">P050</strain>
    </source>
</reference>
<dbReference type="InterPro" id="IPR016181">
    <property type="entry name" value="Acyl_CoA_acyltransferase"/>
</dbReference>
<evidence type="ECO:0000313" key="3">
    <source>
        <dbReference type="Proteomes" id="UP001252186"/>
    </source>
</evidence>
<dbReference type="CDD" id="cd04301">
    <property type="entry name" value="NAT_SF"/>
    <property type="match status" value="1"/>
</dbReference>
<dbReference type="Pfam" id="PF00583">
    <property type="entry name" value="Acetyltransf_1"/>
    <property type="match status" value="1"/>
</dbReference>
<accession>A0ABU2Y8G7</accession>
<dbReference type="PROSITE" id="PS51186">
    <property type="entry name" value="GNAT"/>
    <property type="match status" value="1"/>
</dbReference>
<keyword evidence="3" id="KW-1185">Reference proteome</keyword>
<dbReference type="SUPFAM" id="SSF55729">
    <property type="entry name" value="Acyl-CoA N-acyltransferases (Nat)"/>
    <property type="match status" value="1"/>
</dbReference>
<dbReference type="Proteomes" id="UP001252186">
    <property type="component" value="Unassembled WGS sequence"/>
</dbReference>
<name>A0ABU2Y8G7_9FLAO</name>
<evidence type="ECO:0000259" key="1">
    <source>
        <dbReference type="PROSITE" id="PS51186"/>
    </source>
</evidence>
<dbReference type="EMBL" id="JAVRHV010000006">
    <property type="protein sequence ID" value="MDT0553949.1"/>
    <property type="molecule type" value="Genomic_DNA"/>
</dbReference>
<organism evidence="2 3">
    <name type="scientific">Urechidicola vernalis</name>
    <dbReference type="NCBI Taxonomy" id="3075600"/>
    <lineage>
        <taxon>Bacteria</taxon>
        <taxon>Pseudomonadati</taxon>
        <taxon>Bacteroidota</taxon>
        <taxon>Flavobacteriia</taxon>
        <taxon>Flavobacteriales</taxon>
        <taxon>Flavobacteriaceae</taxon>
        <taxon>Urechidicola</taxon>
    </lineage>
</organism>
<evidence type="ECO:0000313" key="2">
    <source>
        <dbReference type="EMBL" id="MDT0553949.1"/>
    </source>
</evidence>
<dbReference type="RefSeq" id="WP_311594033.1">
    <property type="nucleotide sequence ID" value="NZ_JAVRHV010000006.1"/>
</dbReference>
<comment type="caution">
    <text evidence="2">The sequence shown here is derived from an EMBL/GenBank/DDBJ whole genome shotgun (WGS) entry which is preliminary data.</text>
</comment>